<evidence type="ECO:0000313" key="1">
    <source>
        <dbReference type="EMBL" id="TDH65147.1"/>
    </source>
</evidence>
<evidence type="ECO:0000313" key="2">
    <source>
        <dbReference type="Proteomes" id="UP000294530"/>
    </source>
</evidence>
<organism evidence="1 2">
    <name type="scientific">Bremia lactucae</name>
    <name type="common">Lettuce downy mildew</name>
    <dbReference type="NCBI Taxonomy" id="4779"/>
    <lineage>
        <taxon>Eukaryota</taxon>
        <taxon>Sar</taxon>
        <taxon>Stramenopiles</taxon>
        <taxon>Oomycota</taxon>
        <taxon>Peronosporomycetes</taxon>
        <taxon>Peronosporales</taxon>
        <taxon>Peronosporaceae</taxon>
        <taxon>Bremia</taxon>
    </lineage>
</organism>
<dbReference type="GeneID" id="94350594"/>
<comment type="caution">
    <text evidence="1">The sequence shown here is derived from an EMBL/GenBank/DDBJ whole genome shotgun (WGS) entry which is preliminary data.</text>
</comment>
<name>A0A976IAZ0_BRELC</name>
<dbReference type="EMBL" id="SHOA02000002">
    <property type="protein sequence ID" value="TDH65147.1"/>
    <property type="molecule type" value="Genomic_DNA"/>
</dbReference>
<protein>
    <submittedName>
        <fullName evidence="1">Uncharacterized protein</fullName>
    </submittedName>
</protein>
<gene>
    <name evidence="1" type="ORF">CCR75_006858</name>
</gene>
<dbReference type="RefSeq" id="XP_067814646.1">
    <property type="nucleotide sequence ID" value="XM_067964923.1"/>
</dbReference>
<keyword evidence="2" id="KW-1185">Reference proteome</keyword>
<reference evidence="1 2" key="1">
    <citation type="journal article" date="2021" name="Genome Biol.">
        <title>AFLAP: assembly-free linkage analysis pipeline using k-mers from genome sequencing data.</title>
        <authorList>
            <person name="Fletcher K."/>
            <person name="Zhang L."/>
            <person name="Gil J."/>
            <person name="Han R."/>
            <person name="Cavanaugh K."/>
            <person name="Michelmore R."/>
        </authorList>
    </citation>
    <scope>NUCLEOTIDE SEQUENCE [LARGE SCALE GENOMIC DNA]</scope>
    <source>
        <strain evidence="1 2">SF5</strain>
    </source>
</reference>
<dbReference type="AlphaFoldDB" id="A0A976IAZ0"/>
<sequence length="62" mass="7176">MEHQELALYPLVTASLENSGMGACKGGVAKRRAIDTSRREECEHLENRKERFEAFRTNMPFY</sequence>
<dbReference type="Proteomes" id="UP000294530">
    <property type="component" value="Unassembled WGS sequence"/>
</dbReference>
<accession>A0A976IAZ0</accession>
<dbReference type="KEGG" id="blac:94350594"/>
<proteinExistence type="predicted"/>